<reference evidence="1" key="1">
    <citation type="submission" date="2019-08" db="EMBL/GenBank/DDBJ databases">
        <authorList>
            <person name="Kucharzyk K."/>
            <person name="Murdoch R.W."/>
            <person name="Higgins S."/>
            <person name="Loffler F."/>
        </authorList>
    </citation>
    <scope>NUCLEOTIDE SEQUENCE</scope>
</reference>
<protein>
    <submittedName>
        <fullName evidence="1">Uncharacterized protein</fullName>
    </submittedName>
</protein>
<evidence type="ECO:0000313" key="1">
    <source>
        <dbReference type="EMBL" id="MPM93562.1"/>
    </source>
</evidence>
<dbReference type="EMBL" id="VSSQ01040343">
    <property type="protein sequence ID" value="MPM93562.1"/>
    <property type="molecule type" value="Genomic_DNA"/>
</dbReference>
<dbReference type="AlphaFoldDB" id="A0A645DZ02"/>
<accession>A0A645DZ02</accession>
<gene>
    <name evidence="1" type="ORF">SDC9_140701</name>
</gene>
<proteinExistence type="predicted"/>
<comment type="caution">
    <text evidence="1">The sequence shown here is derived from an EMBL/GenBank/DDBJ whole genome shotgun (WGS) entry which is preliminary data.</text>
</comment>
<organism evidence="1">
    <name type="scientific">bioreactor metagenome</name>
    <dbReference type="NCBI Taxonomy" id="1076179"/>
    <lineage>
        <taxon>unclassified sequences</taxon>
        <taxon>metagenomes</taxon>
        <taxon>ecological metagenomes</taxon>
    </lineage>
</organism>
<sequence>MHKFGKKAGAIGFALYLDTLDWLNISDDEYDADVLVIYDSEVSAKALAKAVKNLSELGSVSVLKSIPPNSRYKQVFKMSERGLESVETNN</sequence>
<name>A0A645DZ02_9ZZZZ</name>